<gene>
    <name evidence="2" type="ORF">UX22_C0026G0008</name>
</gene>
<dbReference type="Pfam" id="PF07963">
    <property type="entry name" value="N_methyl"/>
    <property type="match status" value="1"/>
</dbReference>
<evidence type="ECO:0000313" key="3">
    <source>
        <dbReference type="Proteomes" id="UP000034727"/>
    </source>
</evidence>
<sequence length="359" mass="39408">MTLNNKEGSLMVESMVAASLIVVGLLGIFTLISRSASMNKNAEAKVVASYLAAEGIEVVKNIIDSNVEKSYRTKWTWNMNLSGYYEVQYDSTVDTAKEVAYGSERYLNFDKVSGKYWYGAGDTTSFRRTVLIQVEGANDSEIHVRIKKDEMKKLFSPKKRFSGNRGFTVVEMLVALTVFSILLVVAVGIFLSALKNQRFITERISAGSNAGIALEQISRELRTGYFDPSLGAPLPNRATCLNSITFVSGQEAGISGKEAIVTYSLSNGRIFRSVSGGSGEALTAGNVLVENACFEIYQTNDVGNVECYPPRFFIRLAVASKDLKIENPAQSAPIMMQTVVSSRVLPREIKNDPFKCRGI</sequence>
<protein>
    <submittedName>
        <fullName evidence="2">Prepilin-type cleavage/methylation-like protein</fullName>
    </submittedName>
</protein>
<dbReference type="EMBL" id="LCLJ01000026">
    <property type="protein sequence ID" value="KKU14386.1"/>
    <property type="molecule type" value="Genomic_DNA"/>
</dbReference>
<reference evidence="2 3" key="1">
    <citation type="journal article" date="2015" name="Nature">
        <title>rRNA introns, odd ribosomes, and small enigmatic genomes across a large radiation of phyla.</title>
        <authorList>
            <person name="Brown C.T."/>
            <person name="Hug L.A."/>
            <person name="Thomas B.C."/>
            <person name="Sharon I."/>
            <person name="Castelle C.J."/>
            <person name="Singh A."/>
            <person name="Wilkins M.J."/>
            <person name="Williams K.H."/>
            <person name="Banfield J.F."/>
        </authorList>
    </citation>
    <scope>NUCLEOTIDE SEQUENCE [LARGE SCALE GENOMIC DNA]</scope>
</reference>
<feature type="transmembrane region" description="Helical" evidence="1">
    <location>
        <begin position="169"/>
        <end position="194"/>
    </location>
</feature>
<name>A0A0G1N188_9BACT</name>
<dbReference type="InterPro" id="IPR012902">
    <property type="entry name" value="N_methyl_site"/>
</dbReference>
<dbReference type="NCBIfam" id="TIGR02532">
    <property type="entry name" value="IV_pilin_GFxxxE"/>
    <property type="match status" value="1"/>
</dbReference>
<evidence type="ECO:0000313" key="2">
    <source>
        <dbReference type="EMBL" id="KKU14386.1"/>
    </source>
</evidence>
<keyword evidence="1" id="KW-0812">Transmembrane</keyword>
<dbReference type="AlphaFoldDB" id="A0A0G1N188"/>
<keyword evidence="1" id="KW-1133">Transmembrane helix</keyword>
<organism evidence="2 3">
    <name type="scientific">Candidatus Jorgensenbacteria bacterium GW2011_GWA2_45_9</name>
    <dbReference type="NCBI Taxonomy" id="1618663"/>
    <lineage>
        <taxon>Bacteria</taxon>
        <taxon>Candidatus Joergenseniibacteriota</taxon>
    </lineage>
</organism>
<proteinExistence type="predicted"/>
<dbReference type="Proteomes" id="UP000034727">
    <property type="component" value="Unassembled WGS sequence"/>
</dbReference>
<feature type="transmembrane region" description="Helical" evidence="1">
    <location>
        <begin position="12"/>
        <end position="32"/>
    </location>
</feature>
<accession>A0A0G1N188</accession>
<comment type="caution">
    <text evidence="2">The sequence shown here is derived from an EMBL/GenBank/DDBJ whole genome shotgun (WGS) entry which is preliminary data.</text>
</comment>
<evidence type="ECO:0000256" key="1">
    <source>
        <dbReference type="SAM" id="Phobius"/>
    </source>
</evidence>
<keyword evidence="1" id="KW-0472">Membrane</keyword>